<gene>
    <name evidence="1" type="ORF">RB636_40890</name>
</gene>
<accession>A0ABU7X6V7</accession>
<dbReference type="Proteomes" id="UP001348265">
    <property type="component" value="Unassembled WGS sequence"/>
</dbReference>
<evidence type="ECO:0000313" key="1">
    <source>
        <dbReference type="EMBL" id="MEF3119508.1"/>
    </source>
</evidence>
<protein>
    <submittedName>
        <fullName evidence="1">Uncharacterized protein</fullName>
    </submittedName>
</protein>
<evidence type="ECO:0000313" key="2">
    <source>
        <dbReference type="Proteomes" id="UP001348265"/>
    </source>
</evidence>
<proteinExistence type="predicted"/>
<sequence length="130" mass="13789">MASSFRVPAMTSERAAYAYECAYALSGGGDLHRDAHDVAVTNLLHCASRSVLAFALHHLRSLLPDLTDEQWDRIDATVIALDFRVAEDLTGANGPRPDAIRLPDACGAPAVSAGQASLWGSTGETGHTTR</sequence>
<organism evidence="1 2">
    <name type="scientific">Streptomyces chrestomyceticus</name>
    <dbReference type="NCBI Taxonomy" id="68185"/>
    <lineage>
        <taxon>Bacteria</taxon>
        <taxon>Bacillati</taxon>
        <taxon>Actinomycetota</taxon>
        <taxon>Actinomycetes</taxon>
        <taxon>Kitasatosporales</taxon>
        <taxon>Streptomycetaceae</taxon>
        <taxon>Streptomyces</taxon>
    </lineage>
</organism>
<dbReference type="RefSeq" id="WP_331790256.1">
    <property type="nucleotide sequence ID" value="NZ_JAVFKM010000049.1"/>
</dbReference>
<comment type="caution">
    <text evidence="1">The sequence shown here is derived from an EMBL/GenBank/DDBJ whole genome shotgun (WGS) entry which is preliminary data.</text>
</comment>
<name>A0ABU7X6V7_9ACTN</name>
<reference evidence="1 2" key="1">
    <citation type="submission" date="2023-08" db="EMBL/GenBank/DDBJ databases">
        <authorList>
            <person name="Sharma P."/>
            <person name="Verma V."/>
            <person name="Mohan M.K."/>
            <person name="Dubey A.K."/>
        </authorList>
    </citation>
    <scope>NUCLEOTIDE SEQUENCE [LARGE SCALE GENOMIC DNA]</scope>
    <source>
        <strain evidence="1 2">ADP4</strain>
    </source>
</reference>
<dbReference type="EMBL" id="JAVFKM010000049">
    <property type="protein sequence ID" value="MEF3119508.1"/>
    <property type="molecule type" value="Genomic_DNA"/>
</dbReference>
<keyword evidence="2" id="KW-1185">Reference proteome</keyword>